<dbReference type="InterPro" id="IPR011146">
    <property type="entry name" value="HIT-like"/>
</dbReference>
<reference evidence="5 6" key="1">
    <citation type="submission" date="2016-05" db="EMBL/GenBank/DDBJ databases">
        <title>Draft genome sequence of a porcine commensal Rothia nasimurium.</title>
        <authorList>
            <person name="Gaiser R.A."/>
            <person name="Van Baarlen P."/>
            <person name="Wells J.M."/>
        </authorList>
    </citation>
    <scope>NUCLEOTIDE SEQUENCE [LARGE SCALE GENOMIC DNA]</scope>
    <source>
        <strain evidence="5 6">PT-32</strain>
    </source>
</reference>
<dbReference type="PRINTS" id="PR00332">
    <property type="entry name" value="HISTRIAD"/>
</dbReference>
<dbReference type="OrthoDB" id="9784774at2"/>
<dbReference type="PANTHER" id="PTHR46648">
    <property type="entry name" value="HIT FAMILY PROTEIN 1"/>
    <property type="match status" value="1"/>
</dbReference>
<accession>A0A1Y1RMS6</accession>
<dbReference type="PROSITE" id="PS51084">
    <property type="entry name" value="HIT_2"/>
    <property type="match status" value="1"/>
</dbReference>
<dbReference type="SUPFAM" id="SSF54197">
    <property type="entry name" value="HIT-like"/>
    <property type="match status" value="1"/>
</dbReference>
<dbReference type="Pfam" id="PF01230">
    <property type="entry name" value="HIT"/>
    <property type="match status" value="1"/>
</dbReference>
<dbReference type="InterPro" id="IPR001310">
    <property type="entry name" value="Histidine_triad_HIT"/>
</dbReference>
<dbReference type="Proteomes" id="UP000192359">
    <property type="component" value="Unassembled WGS sequence"/>
</dbReference>
<evidence type="ECO:0000256" key="2">
    <source>
        <dbReference type="PIRSR" id="PIRSR601310-3"/>
    </source>
</evidence>
<evidence type="ECO:0000256" key="3">
    <source>
        <dbReference type="PROSITE-ProRule" id="PRU00464"/>
    </source>
</evidence>
<dbReference type="GO" id="GO:0003824">
    <property type="term" value="F:catalytic activity"/>
    <property type="evidence" value="ECO:0007669"/>
    <property type="project" value="InterPro"/>
</dbReference>
<evidence type="ECO:0000313" key="6">
    <source>
        <dbReference type="Proteomes" id="UP000192359"/>
    </source>
</evidence>
<sequence>MSTVFTKIINRELPGRFIWEDDQVVAFLTIEPFQYGHTLVVPKAEVDHWVDLPEELSAHLFSVAQKVSKGLMKAFEPARVGMIIAGFDVPHTHIHVWPALDQSEFTFEQANRSPDAAAMDEAAEKLRAALVELGYGDSVAS</sequence>
<name>A0A1Y1RMS6_9MICC</name>
<dbReference type="EMBL" id="LXWF01000044">
    <property type="protein sequence ID" value="ORC15260.1"/>
    <property type="molecule type" value="Genomic_DNA"/>
</dbReference>
<dbReference type="InterPro" id="IPR036265">
    <property type="entry name" value="HIT-like_sf"/>
</dbReference>
<dbReference type="AlphaFoldDB" id="A0A1Y1RMS6"/>
<protein>
    <recommendedName>
        <fullName evidence="4">HIT domain-containing protein</fullName>
    </recommendedName>
</protein>
<proteinExistence type="predicted"/>
<dbReference type="GO" id="GO:0009117">
    <property type="term" value="P:nucleotide metabolic process"/>
    <property type="evidence" value="ECO:0007669"/>
    <property type="project" value="TreeGrafter"/>
</dbReference>
<keyword evidence="6" id="KW-1185">Reference proteome</keyword>
<dbReference type="Gene3D" id="3.30.428.10">
    <property type="entry name" value="HIT-like"/>
    <property type="match status" value="1"/>
</dbReference>
<evidence type="ECO:0000259" key="4">
    <source>
        <dbReference type="PROSITE" id="PS51084"/>
    </source>
</evidence>
<evidence type="ECO:0000256" key="1">
    <source>
        <dbReference type="PIRSR" id="PIRSR601310-1"/>
    </source>
</evidence>
<feature type="active site" description="Tele-AMP-histidine intermediate" evidence="1">
    <location>
        <position position="93"/>
    </location>
</feature>
<evidence type="ECO:0000313" key="5">
    <source>
        <dbReference type="EMBL" id="ORC15260.1"/>
    </source>
</evidence>
<feature type="domain" description="HIT" evidence="4">
    <location>
        <begin position="4"/>
        <end position="107"/>
    </location>
</feature>
<gene>
    <name evidence="5" type="ORF">A7979_07920</name>
</gene>
<comment type="caution">
    <text evidence="5">The sequence shown here is derived from an EMBL/GenBank/DDBJ whole genome shotgun (WGS) entry which is preliminary data.</text>
</comment>
<dbReference type="PANTHER" id="PTHR46648:SF1">
    <property type="entry name" value="ADENOSINE 5'-MONOPHOSPHORAMIDASE HNT1"/>
    <property type="match status" value="1"/>
</dbReference>
<organism evidence="5 6">
    <name type="scientific">Rothia nasimurium</name>
    <dbReference type="NCBI Taxonomy" id="85336"/>
    <lineage>
        <taxon>Bacteria</taxon>
        <taxon>Bacillati</taxon>
        <taxon>Actinomycetota</taxon>
        <taxon>Actinomycetes</taxon>
        <taxon>Micrococcales</taxon>
        <taxon>Micrococcaceae</taxon>
        <taxon>Rothia</taxon>
    </lineage>
</organism>
<feature type="short sequence motif" description="Histidine triad motif" evidence="2 3">
    <location>
        <begin position="91"/>
        <end position="95"/>
    </location>
</feature>
<dbReference type="RefSeq" id="WP_083093717.1">
    <property type="nucleotide sequence ID" value="NZ_LXWF01000044.1"/>
</dbReference>